<dbReference type="AlphaFoldDB" id="A0A1T5AYR1"/>
<protein>
    <submittedName>
        <fullName evidence="2">Uncharacterized protein</fullName>
    </submittedName>
</protein>
<feature type="transmembrane region" description="Helical" evidence="1">
    <location>
        <begin position="100"/>
        <end position="121"/>
    </location>
</feature>
<organism evidence="2 3">
    <name type="scientific">Daejeonella lutea</name>
    <dbReference type="NCBI Taxonomy" id="572036"/>
    <lineage>
        <taxon>Bacteria</taxon>
        <taxon>Pseudomonadati</taxon>
        <taxon>Bacteroidota</taxon>
        <taxon>Sphingobacteriia</taxon>
        <taxon>Sphingobacteriales</taxon>
        <taxon>Sphingobacteriaceae</taxon>
        <taxon>Daejeonella</taxon>
    </lineage>
</organism>
<keyword evidence="1" id="KW-0812">Transmembrane</keyword>
<dbReference type="STRING" id="572036.SAMN05661099_1141"/>
<evidence type="ECO:0000256" key="1">
    <source>
        <dbReference type="SAM" id="Phobius"/>
    </source>
</evidence>
<dbReference type="EMBL" id="FUYR01000001">
    <property type="protein sequence ID" value="SKB40148.1"/>
    <property type="molecule type" value="Genomic_DNA"/>
</dbReference>
<accession>A0A1T5AYR1</accession>
<evidence type="ECO:0000313" key="2">
    <source>
        <dbReference type="EMBL" id="SKB40148.1"/>
    </source>
</evidence>
<dbReference type="OrthoDB" id="771476at2"/>
<keyword evidence="1" id="KW-0472">Membrane</keyword>
<evidence type="ECO:0000313" key="3">
    <source>
        <dbReference type="Proteomes" id="UP000189981"/>
    </source>
</evidence>
<sequence>MHLTQKYFLPAHFPFRKEFAGILVIIIIFLSYPYFIREIDMTAAAIDPGVYSAIILAVSAILIFKAATWWIIKNIWPVFATYSDYHFEGNFKSLAPGQKVLVYLGFYLVILYGFIEVLGAFI</sequence>
<reference evidence="3" key="1">
    <citation type="submission" date="2017-02" db="EMBL/GenBank/DDBJ databases">
        <authorList>
            <person name="Varghese N."/>
            <person name="Submissions S."/>
        </authorList>
    </citation>
    <scope>NUCLEOTIDE SEQUENCE [LARGE SCALE GENOMIC DNA]</scope>
    <source>
        <strain evidence="3">DSM 22385</strain>
    </source>
</reference>
<keyword evidence="1" id="KW-1133">Transmembrane helix</keyword>
<feature type="transmembrane region" description="Helical" evidence="1">
    <location>
        <begin position="19"/>
        <end position="36"/>
    </location>
</feature>
<dbReference type="RefSeq" id="WP_079701651.1">
    <property type="nucleotide sequence ID" value="NZ_FUYR01000001.1"/>
</dbReference>
<name>A0A1T5AYR1_9SPHI</name>
<gene>
    <name evidence="2" type="ORF">SAMN05661099_1141</name>
</gene>
<proteinExistence type="predicted"/>
<keyword evidence="3" id="KW-1185">Reference proteome</keyword>
<dbReference type="Proteomes" id="UP000189981">
    <property type="component" value="Unassembled WGS sequence"/>
</dbReference>
<feature type="transmembrane region" description="Helical" evidence="1">
    <location>
        <begin position="48"/>
        <end position="72"/>
    </location>
</feature>